<feature type="compositionally biased region" description="Low complexity" evidence="1">
    <location>
        <begin position="773"/>
        <end position="807"/>
    </location>
</feature>
<keyword evidence="2" id="KW-1133">Transmembrane helix</keyword>
<feature type="region of interest" description="Disordered" evidence="1">
    <location>
        <begin position="542"/>
        <end position="656"/>
    </location>
</feature>
<feature type="compositionally biased region" description="Polar residues" evidence="1">
    <location>
        <begin position="839"/>
        <end position="867"/>
    </location>
</feature>
<feature type="compositionally biased region" description="Low complexity" evidence="1">
    <location>
        <begin position="583"/>
        <end position="599"/>
    </location>
</feature>
<organism evidence="3 4">
    <name type="scientific">Trichogramma brassicae</name>
    <dbReference type="NCBI Taxonomy" id="86971"/>
    <lineage>
        <taxon>Eukaryota</taxon>
        <taxon>Metazoa</taxon>
        <taxon>Ecdysozoa</taxon>
        <taxon>Arthropoda</taxon>
        <taxon>Hexapoda</taxon>
        <taxon>Insecta</taxon>
        <taxon>Pterygota</taxon>
        <taxon>Neoptera</taxon>
        <taxon>Endopterygota</taxon>
        <taxon>Hymenoptera</taxon>
        <taxon>Apocrita</taxon>
        <taxon>Proctotrupomorpha</taxon>
        <taxon>Chalcidoidea</taxon>
        <taxon>Trichogrammatidae</taxon>
        <taxon>Trichogramma</taxon>
    </lineage>
</organism>
<feature type="compositionally biased region" description="Basic and acidic residues" evidence="1">
    <location>
        <begin position="985"/>
        <end position="1001"/>
    </location>
</feature>
<evidence type="ECO:0000256" key="1">
    <source>
        <dbReference type="SAM" id="MobiDB-lite"/>
    </source>
</evidence>
<feature type="compositionally biased region" description="Low complexity" evidence="1">
    <location>
        <begin position="409"/>
        <end position="454"/>
    </location>
</feature>
<feature type="compositionally biased region" description="Polar residues" evidence="1">
    <location>
        <begin position="600"/>
        <end position="638"/>
    </location>
</feature>
<feature type="transmembrane region" description="Helical" evidence="2">
    <location>
        <begin position="6"/>
        <end position="28"/>
    </location>
</feature>
<feature type="region of interest" description="Disordered" evidence="1">
    <location>
        <begin position="684"/>
        <end position="1015"/>
    </location>
</feature>
<feature type="region of interest" description="Disordered" evidence="1">
    <location>
        <begin position="477"/>
        <end position="503"/>
    </location>
</feature>
<protein>
    <submittedName>
        <fullName evidence="3">Uncharacterized protein</fullName>
    </submittedName>
</protein>
<reference evidence="3 4" key="1">
    <citation type="submission" date="2020-02" db="EMBL/GenBank/DDBJ databases">
        <authorList>
            <person name="Ferguson B K."/>
        </authorList>
    </citation>
    <scope>NUCLEOTIDE SEQUENCE [LARGE SCALE GENOMIC DNA]</scope>
</reference>
<feature type="compositionally biased region" description="Low complexity" evidence="1">
    <location>
        <begin position="941"/>
        <end position="955"/>
    </location>
</feature>
<proteinExistence type="predicted"/>
<feature type="compositionally biased region" description="Basic residues" evidence="1">
    <location>
        <begin position="904"/>
        <end position="913"/>
    </location>
</feature>
<feature type="compositionally biased region" description="Low complexity" evidence="1">
    <location>
        <begin position="817"/>
        <end position="838"/>
    </location>
</feature>
<feature type="compositionally biased region" description="Basic and acidic residues" evidence="1">
    <location>
        <begin position="478"/>
        <end position="487"/>
    </location>
</feature>
<gene>
    <name evidence="3" type="ORF">TBRA_LOCUS16671</name>
</gene>
<keyword evidence="2" id="KW-0472">Membrane</keyword>
<feature type="compositionally biased region" description="Polar residues" evidence="1">
    <location>
        <begin position="914"/>
        <end position="924"/>
    </location>
</feature>
<feature type="compositionally biased region" description="Basic residues" evidence="1">
    <location>
        <begin position="542"/>
        <end position="562"/>
    </location>
</feature>
<dbReference type="OrthoDB" id="2157641at2759"/>
<name>A0A6H5J3T3_9HYME</name>
<evidence type="ECO:0000313" key="4">
    <source>
        <dbReference type="Proteomes" id="UP000479190"/>
    </source>
</evidence>
<dbReference type="AlphaFoldDB" id="A0A6H5J3T3"/>
<feature type="compositionally biased region" description="Polar residues" evidence="1">
    <location>
        <begin position="455"/>
        <end position="464"/>
    </location>
</feature>
<dbReference type="Proteomes" id="UP000479190">
    <property type="component" value="Unassembled WGS sequence"/>
</dbReference>
<keyword evidence="2" id="KW-0812">Transmembrane</keyword>
<sequence>MSSTTIALVMAITFTTVVVCVYIGLVLWRRFLVYRYGNRELLVNDLEFDTNDLRHFEFSFGAEAAVCVPAPPPTASGLLLLLVAGWLRLERAEALELRRTRENDDGRGAARDAQSDLNGCVKNELELFRYVSKFFTWIKDTRLIYWVLMRGLANTVKLMEYNRASSVPRGVPSPIHYWYLNEREKRRGREALLQLYSLLLHVYGRMRTHLYLELFSMNMTSSWSSCNFLFSLTLSERAKMALSKDKQACAVRAQVSSSGIVFAKSDKSARRKKKDNKITQVMKLMDYCGACFLLPCCQSLRDCLEARRSEYAFDYVKYAPLTQEVNSYYHLSLSLSSSSAAMELSSVPTVRANAQTYPEIKAQLRRLLSRTDTIEDEIDGSTLASISHKLNSVGSNSGIGAAADLVKRASSSSTSTSSRSRSKSSSASPEPIISSPTPQNSTAATAVATTQQQQHSRSNGSCSDASDLEALIPAAKMNSKDEEHKWEPLGSDASKRPTNPPRFEAYMMTGDLMLNLSRTQQTSGLLPKQKKVDSLRYSNHANTHHHHRHHHHHHHHHHHQNNHHNNNNNNNDEAHHHHHQHNNHQQAQESPPQQQQHNSVPTSPSVGQQQQPHRRSGNSASSSPVKLNRQESGCSNDGGSSGHASFVRTSRSEDQLQIQKDPAMLAAELEMDEDVASSLNTLLDTRPSADQQPGEERPEGDRIVWTYNAPAGGVVGGGGDPQQQQQQPCHSSSSFGDASSSSSSSSSSSCSHPNSHTSCSQSSSSNGGGSGGSSSSSSTEASSPQRSLSPASPTSVSSSVMSSNSGSRRFPVPGNATTTHQNQTQQQPQQQQQQQQQQLHHSSSAPKQQVNGELSQSEVISNMSSPDYNDEETMDILSARDNMMVSDPSDSDSTILASEPPQRRVSKQQKKQHSASTTEQTSNEQQHRIIIQVKGPNGGTANSNSNCANSNNSPRGGRRRLGSAGPDSIPPITNNPPVQHSPPVQHRDCYYQELHEDEQHHTSPPHSADEESDIESLHSYHYSPKAVDMPSAIRLAKRLYSLDGFKKSDVSRHLSKKYSFLIFHVSMFICI</sequence>
<feature type="region of interest" description="Disordered" evidence="1">
    <location>
        <begin position="409"/>
        <end position="465"/>
    </location>
</feature>
<evidence type="ECO:0000313" key="3">
    <source>
        <dbReference type="EMBL" id="CAB0045125.1"/>
    </source>
</evidence>
<dbReference type="EMBL" id="CADCXV010001527">
    <property type="protein sequence ID" value="CAB0045125.1"/>
    <property type="molecule type" value="Genomic_DNA"/>
</dbReference>
<feature type="compositionally biased region" description="Low complexity" evidence="1">
    <location>
        <begin position="721"/>
        <end position="765"/>
    </location>
</feature>
<keyword evidence="4" id="KW-1185">Reference proteome</keyword>
<accession>A0A6H5J3T3</accession>
<evidence type="ECO:0000256" key="2">
    <source>
        <dbReference type="SAM" id="Phobius"/>
    </source>
</evidence>